<sequence length="175" mass="20139">MIKLGQFDDVQVQNLLRIHLAGMHEHSPIEHSFALDLSSLKQPQISFYTLWDHNGLLACGAIQELSPIHAEVKSMRTHPQHLAKGAATSILKHLLHIAKLREYQKLSLETGTHPSFDPAIHLYKKFGFIQGDAFSTYQTTEFNQFYHLDFCYTVEGMICFKTEIYVDFKIFKSRT</sequence>
<dbReference type="GO" id="GO:0016747">
    <property type="term" value="F:acyltransferase activity, transferring groups other than amino-acyl groups"/>
    <property type="evidence" value="ECO:0007669"/>
    <property type="project" value="InterPro"/>
</dbReference>
<dbReference type="Pfam" id="PF00583">
    <property type="entry name" value="Acetyltransf_1"/>
    <property type="match status" value="1"/>
</dbReference>
<dbReference type="Gene3D" id="3.40.630.30">
    <property type="match status" value="1"/>
</dbReference>
<dbReference type="PROSITE" id="PS51186">
    <property type="entry name" value="GNAT"/>
    <property type="match status" value="1"/>
</dbReference>
<keyword evidence="2" id="KW-0808">Transferase</keyword>
<evidence type="ECO:0000259" key="1">
    <source>
        <dbReference type="PROSITE" id="PS51186"/>
    </source>
</evidence>
<protein>
    <submittedName>
        <fullName evidence="2">Putative N-acetyltransferase YsnE</fullName>
    </submittedName>
</protein>
<dbReference type="InterPro" id="IPR016181">
    <property type="entry name" value="Acyl_CoA_acyltransferase"/>
</dbReference>
<reference evidence="3" key="1">
    <citation type="journal article" date="2020" name="MBio">
        <title>Horizontal gene transfer to a defensive symbiont with a reduced genome amongst a multipartite beetle microbiome.</title>
        <authorList>
            <person name="Waterworth S.C."/>
            <person name="Florez L.V."/>
            <person name="Rees E.R."/>
            <person name="Hertweck C."/>
            <person name="Kaltenpoth M."/>
            <person name="Kwan J.C."/>
        </authorList>
    </citation>
    <scope>NUCLEOTIDE SEQUENCE [LARGE SCALE GENOMIC DNA]</scope>
</reference>
<proteinExistence type="predicted"/>
<evidence type="ECO:0000313" key="2">
    <source>
        <dbReference type="EMBL" id="KAF1024238.1"/>
    </source>
</evidence>
<dbReference type="AlphaFoldDB" id="A0A833TWW0"/>
<dbReference type="InterPro" id="IPR000182">
    <property type="entry name" value="GNAT_dom"/>
</dbReference>
<comment type="caution">
    <text evidence="2">The sequence shown here is derived from an EMBL/GenBank/DDBJ whole genome shotgun (WGS) entry which is preliminary data.</text>
</comment>
<dbReference type="EMBL" id="WNDP01000067">
    <property type="protein sequence ID" value="KAF1024238.1"/>
    <property type="molecule type" value="Genomic_DNA"/>
</dbReference>
<dbReference type="SUPFAM" id="SSF55729">
    <property type="entry name" value="Acyl-CoA N-acyltransferases (Nat)"/>
    <property type="match status" value="1"/>
</dbReference>
<accession>A0A833TWW0</accession>
<name>A0A833TWW0_ACIBZ</name>
<gene>
    <name evidence="2" type="primary">ysnE</name>
    <name evidence="2" type="ORF">GAK29_02692</name>
</gene>
<evidence type="ECO:0000313" key="3">
    <source>
        <dbReference type="Proteomes" id="UP000490535"/>
    </source>
</evidence>
<dbReference type="Proteomes" id="UP000490535">
    <property type="component" value="Unassembled WGS sequence"/>
</dbReference>
<feature type="domain" description="N-acetyltransferase" evidence="1">
    <location>
        <begin position="2"/>
        <end position="155"/>
    </location>
</feature>
<organism evidence="2 3">
    <name type="scientific">Acinetobacter bereziniae</name>
    <name type="common">Acinetobacter genomosp. 10</name>
    <dbReference type="NCBI Taxonomy" id="106648"/>
    <lineage>
        <taxon>Bacteria</taxon>
        <taxon>Pseudomonadati</taxon>
        <taxon>Pseudomonadota</taxon>
        <taxon>Gammaproteobacteria</taxon>
        <taxon>Moraxellales</taxon>
        <taxon>Moraxellaceae</taxon>
        <taxon>Acinetobacter</taxon>
    </lineage>
</organism>